<dbReference type="RefSeq" id="WP_346145334.1">
    <property type="nucleotide sequence ID" value="NZ_BAAAUA010000021.1"/>
</dbReference>
<dbReference type="PANTHER" id="PTHR23026">
    <property type="entry name" value="NADPH NITROREDUCTASE"/>
    <property type="match status" value="1"/>
</dbReference>
<dbReference type="InterPro" id="IPR050627">
    <property type="entry name" value="Nitroreductase/BluB"/>
</dbReference>
<dbReference type="Proteomes" id="UP001596066">
    <property type="component" value="Unassembled WGS sequence"/>
</dbReference>
<sequence>MTALALTDTQLDLLAAAGGAAPSLHNSQPWRFCPTADRHGLQVRIDPSRAVPITDPDGRALHLSVGAAVFNLRVAAAQLGRTATVRLLPDPADPQLAAELDLSAPAEDRRPFGPDLYPAIAHRHSSRRPFSNRDIPEQILGDLVDAARAEGVDLAVLEEYGVRRVLELTTEAELRTAADLARQAETRTWLRPEGPTADGMPPAVLGPQDHDARVPVRSFTGHPPTRPAPPTERFEPLPQLATLATRTDHPADWLRTGQAMERVWLLATVHGVRASVLHQAVEWPDTRWRLREPEDGPAHVQLVLRLGYGPPGTPSPRRPVGEILENAHPAEPHLPTG</sequence>
<dbReference type="Gene3D" id="3.40.109.10">
    <property type="entry name" value="NADH Oxidase"/>
    <property type="match status" value="1"/>
</dbReference>
<reference evidence="2" key="1">
    <citation type="journal article" date="2019" name="Int. J. Syst. Evol. Microbiol.">
        <title>The Global Catalogue of Microorganisms (GCM) 10K type strain sequencing project: providing services to taxonomists for standard genome sequencing and annotation.</title>
        <authorList>
            <consortium name="The Broad Institute Genomics Platform"/>
            <consortium name="The Broad Institute Genome Sequencing Center for Infectious Disease"/>
            <person name="Wu L."/>
            <person name="Ma J."/>
        </authorList>
    </citation>
    <scope>NUCLEOTIDE SEQUENCE [LARGE SCALE GENOMIC DNA]</scope>
    <source>
        <strain evidence="2">CGMCC 4.1622</strain>
    </source>
</reference>
<dbReference type="EMBL" id="JBHSOC010000053">
    <property type="protein sequence ID" value="MFC5644727.1"/>
    <property type="molecule type" value="Genomic_DNA"/>
</dbReference>
<dbReference type="PANTHER" id="PTHR23026:SF123">
    <property type="entry name" value="NAD(P)H NITROREDUCTASE RV3131-RELATED"/>
    <property type="match status" value="1"/>
</dbReference>
<dbReference type="SUPFAM" id="SSF55469">
    <property type="entry name" value="FMN-dependent nitroreductase-like"/>
    <property type="match status" value="2"/>
</dbReference>
<proteinExistence type="predicted"/>
<comment type="caution">
    <text evidence="1">The sequence shown here is derived from an EMBL/GenBank/DDBJ whole genome shotgun (WGS) entry which is preliminary data.</text>
</comment>
<keyword evidence="2" id="KW-1185">Reference proteome</keyword>
<accession>A0ABW0VFY8</accession>
<evidence type="ECO:0000313" key="1">
    <source>
        <dbReference type="EMBL" id="MFC5644727.1"/>
    </source>
</evidence>
<protein>
    <submittedName>
        <fullName evidence="1">Acg family FMN-binding oxidoreductase</fullName>
    </submittedName>
</protein>
<evidence type="ECO:0000313" key="2">
    <source>
        <dbReference type="Proteomes" id="UP001596066"/>
    </source>
</evidence>
<organism evidence="1 2">
    <name type="scientific">Kitasatospora cinereorecta</name>
    <dbReference type="NCBI Taxonomy" id="285560"/>
    <lineage>
        <taxon>Bacteria</taxon>
        <taxon>Bacillati</taxon>
        <taxon>Actinomycetota</taxon>
        <taxon>Actinomycetes</taxon>
        <taxon>Kitasatosporales</taxon>
        <taxon>Streptomycetaceae</taxon>
        <taxon>Kitasatospora</taxon>
    </lineage>
</organism>
<dbReference type="InterPro" id="IPR000415">
    <property type="entry name" value="Nitroreductase-like"/>
</dbReference>
<name>A0ABW0VFY8_9ACTN</name>
<dbReference type="NCBIfam" id="NF047509">
    <property type="entry name" value="Rv3131_FMN_oxido"/>
    <property type="match status" value="1"/>
</dbReference>
<gene>
    <name evidence="1" type="ORF">ACFPZF_25640</name>
</gene>